<accession>A0A9P5YS64</accession>
<gene>
    <name evidence="1" type="ORF">BDN70DRAFT_958870</name>
</gene>
<protein>
    <submittedName>
        <fullName evidence="1">Uncharacterized protein</fullName>
    </submittedName>
</protein>
<comment type="caution">
    <text evidence="1">The sequence shown here is derived from an EMBL/GenBank/DDBJ whole genome shotgun (WGS) entry which is preliminary data.</text>
</comment>
<keyword evidence="2" id="KW-1185">Reference proteome</keyword>
<dbReference type="AlphaFoldDB" id="A0A9P5YS64"/>
<organism evidence="1 2">
    <name type="scientific">Pholiota conissans</name>
    <dbReference type="NCBI Taxonomy" id="109636"/>
    <lineage>
        <taxon>Eukaryota</taxon>
        <taxon>Fungi</taxon>
        <taxon>Dikarya</taxon>
        <taxon>Basidiomycota</taxon>
        <taxon>Agaricomycotina</taxon>
        <taxon>Agaricomycetes</taxon>
        <taxon>Agaricomycetidae</taxon>
        <taxon>Agaricales</taxon>
        <taxon>Agaricineae</taxon>
        <taxon>Strophariaceae</taxon>
        <taxon>Pholiota</taxon>
    </lineage>
</organism>
<reference evidence="1" key="1">
    <citation type="submission" date="2020-11" db="EMBL/GenBank/DDBJ databases">
        <authorList>
            <consortium name="DOE Joint Genome Institute"/>
            <person name="Ahrendt S."/>
            <person name="Riley R."/>
            <person name="Andreopoulos W."/>
            <person name="Labutti K."/>
            <person name="Pangilinan J."/>
            <person name="Ruiz-Duenas F.J."/>
            <person name="Barrasa J.M."/>
            <person name="Sanchez-Garcia M."/>
            <person name="Camarero S."/>
            <person name="Miyauchi S."/>
            <person name="Serrano A."/>
            <person name="Linde D."/>
            <person name="Babiker R."/>
            <person name="Drula E."/>
            <person name="Ayuso-Fernandez I."/>
            <person name="Pacheco R."/>
            <person name="Padilla G."/>
            <person name="Ferreira P."/>
            <person name="Barriuso J."/>
            <person name="Kellner H."/>
            <person name="Castanera R."/>
            <person name="Alfaro M."/>
            <person name="Ramirez L."/>
            <person name="Pisabarro A.G."/>
            <person name="Kuo A."/>
            <person name="Tritt A."/>
            <person name="Lipzen A."/>
            <person name="He G."/>
            <person name="Yan M."/>
            <person name="Ng V."/>
            <person name="Cullen D."/>
            <person name="Martin F."/>
            <person name="Rosso M.-N."/>
            <person name="Henrissat B."/>
            <person name="Hibbett D."/>
            <person name="Martinez A.T."/>
            <person name="Grigoriev I.V."/>
        </authorList>
    </citation>
    <scope>NUCLEOTIDE SEQUENCE</scope>
    <source>
        <strain evidence="1">CIRM-BRFM 674</strain>
    </source>
</reference>
<evidence type="ECO:0000313" key="2">
    <source>
        <dbReference type="Proteomes" id="UP000807469"/>
    </source>
</evidence>
<sequence length="250" mass="27551">MQELAALHTHEGRRNKIGEGNTTYIGCLGSGIDSRRNVFAFACAIRARMAEGMALGVQEDDIYTRMLERAQVRSGRRFSIKVERLRRQRRRQWALGVHDVPLGRFHGDEDMHGYGFVNERPRQRRLCLSSRASIQKRLGGVRGTKSALCDDGREGGMNVPSCCVHILVAASSMTASAVYSTTSREVITTRKCGTVVPTEHGIPVHRPSDCAYVHPHHGIPIDSAGMLQFIQARASVPTSINSTRPAGAYP</sequence>
<dbReference type="EMBL" id="MU155357">
    <property type="protein sequence ID" value="KAF9474888.1"/>
    <property type="molecule type" value="Genomic_DNA"/>
</dbReference>
<name>A0A9P5YS64_9AGAR</name>
<dbReference type="Proteomes" id="UP000807469">
    <property type="component" value="Unassembled WGS sequence"/>
</dbReference>
<evidence type="ECO:0000313" key="1">
    <source>
        <dbReference type="EMBL" id="KAF9474888.1"/>
    </source>
</evidence>
<proteinExistence type="predicted"/>